<evidence type="ECO:0000259" key="1">
    <source>
        <dbReference type="Pfam" id="PF01551"/>
    </source>
</evidence>
<dbReference type="InterPro" id="IPR016047">
    <property type="entry name" value="M23ase_b-sheet_dom"/>
</dbReference>
<gene>
    <name evidence="3" type="ORF">C7S18_16435</name>
</gene>
<dbReference type="SUPFAM" id="SSF51261">
    <property type="entry name" value="Duplicated hybrid motif"/>
    <property type="match status" value="1"/>
</dbReference>
<dbReference type="InterPro" id="IPR011055">
    <property type="entry name" value="Dup_hybrid_motif"/>
</dbReference>
<evidence type="ECO:0000313" key="3">
    <source>
        <dbReference type="EMBL" id="AVP98677.1"/>
    </source>
</evidence>
<name>A0A2P1PUZ9_9GAMM</name>
<dbReference type="InterPro" id="IPR025392">
    <property type="entry name" value="DUF4124"/>
</dbReference>
<feature type="domain" description="DUF4124" evidence="2">
    <location>
        <begin position="44"/>
        <end position="90"/>
    </location>
</feature>
<reference evidence="3 4" key="2">
    <citation type="submission" date="2018-03" db="EMBL/GenBank/DDBJ databases">
        <authorList>
            <person name="Keele B.F."/>
        </authorList>
    </citation>
    <scope>NUCLEOTIDE SEQUENCE [LARGE SCALE GENOMIC DNA]</scope>
    <source>
        <strain evidence="3 4">D13</strain>
    </source>
</reference>
<evidence type="ECO:0000259" key="2">
    <source>
        <dbReference type="Pfam" id="PF13511"/>
    </source>
</evidence>
<evidence type="ECO:0000313" key="4">
    <source>
        <dbReference type="Proteomes" id="UP000241074"/>
    </source>
</evidence>
<dbReference type="AlphaFoldDB" id="A0A2P1PUZ9"/>
<organism evidence="3 4">
    <name type="scientific">Ahniella affigens</name>
    <dbReference type="NCBI Taxonomy" id="2021234"/>
    <lineage>
        <taxon>Bacteria</taxon>
        <taxon>Pseudomonadati</taxon>
        <taxon>Pseudomonadota</taxon>
        <taxon>Gammaproteobacteria</taxon>
        <taxon>Lysobacterales</taxon>
        <taxon>Rhodanobacteraceae</taxon>
        <taxon>Ahniella</taxon>
    </lineage>
</organism>
<proteinExistence type="predicted"/>
<feature type="domain" description="M23ase beta-sheet core" evidence="1">
    <location>
        <begin position="211"/>
        <end position="312"/>
    </location>
</feature>
<protein>
    <recommendedName>
        <fullName evidence="5">Peptidase M23</fullName>
    </recommendedName>
</protein>
<dbReference type="GO" id="GO:0004222">
    <property type="term" value="F:metalloendopeptidase activity"/>
    <property type="evidence" value="ECO:0007669"/>
    <property type="project" value="TreeGrafter"/>
</dbReference>
<sequence>MCWNCTSADIDQPVFEFWMSKTLLIPDRPWSIMRPLLQALLLACALLPGLALAKRIYQYRDASGVLHFTDKRPEDPSLKVKETKVQADPTQWLEMLVTESGAERVVTMISRVGGSMMVTLSFKDQENMQSDPPLPAVIALGAYENRQVARIQQADPYKPGHFGIHYAAVPGRPVAIQRSDFRYHYPFADRSQTILGQGFNGSFSHTDVQSRYAVDLGVAEGTPVLAARGGRVMLVEEDFEGAGLDRKRYGERANSVRIEHEDGTMAVYAHLEFESVVVSGGQRVNAGQMLGRAGNTGFSTGPHLHFAVQINDGQDLRAIPFEFEDGLPPLAAGAPRPAN</sequence>
<dbReference type="Pfam" id="PF13511">
    <property type="entry name" value="DUF4124"/>
    <property type="match status" value="1"/>
</dbReference>
<accession>A0A2P1PUZ9</accession>
<keyword evidence="4" id="KW-1185">Reference proteome</keyword>
<dbReference type="Proteomes" id="UP000241074">
    <property type="component" value="Chromosome"/>
</dbReference>
<evidence type="ECO:0008006" key="5">
    <source>
        <dbReference type="Google" id="ProtNLM"/>
    </source>
</evidence>
<dbReference type="InterPro" id="IPR050570">
    <property type="entry name" value="Cell_wall_metabolism_enzyme"/>
</dbReference>
<reference evidence="3 4" key="1">
    <citation type="submission" date="2018-03" db="EMBL/GenBank/DDBJ databases">
        <title>Ahniella affigens gen. nov., sp. nov., a gammaproteobacterium isolated from sandy soil near a stream.</title>
        <authorList>
            <person name="Ko Y."/>
            <person name="Kim J.-H."/>
        </authorList>
    </citation>
    <scope>NUCLEOTIDE SEQUENCE [LARGE SCALE GENOMIC DNA]</scope>
    <source>
        <strain evidence="3 4">D13</strain>
    </source>
</reference>
<dbReference type="KEGG" id="xba:C7S18_16435"/>
<dbReference type="PANTHER" id="PTHR21666:SF294">
    <property type="entry name" value="PEPTIDASE M23"/>
    <property type="match status" value="1"/>
</dbReference>
<dbReference type="Pfam" id="PF01551">
    <property type="entry name" value="Peptidase_M23"/>
    <property type="match status" value="1"/>
</dbReference>
<dbReference type="Gene3D" id="2.70.70.10">
    <property type="entry name" value="Glucose Permease (Domain IIA)"/>
    <property type="match status" value="1"/>
</dbReference>
<dbReference type="EMBL" id="CP027860">
    <property type="protein sequence ID" value="AVP98677.1"/>
    <property type="molecule type" value="Genomic_DNA"/>
</dbReference>
<dbReference type="PANTHER" id="PTHR21666">
    <property type="entry name" value="PEPTIDASE-RELATED"/>
    <property type="match status" value="1"/>
</dbReference>
<dbReference type="CDD" id="cd12797">
    <property type="entry name" value="M23_peptidase"/>
    <property type="match status" value="1"/>
</dbReference>